<dbReference type="AlphaFoldDB" id="A0A9E8M3A8"/>
<feature type="transmembrane region" description="Helical" evidence="1">
    <location>
        <begin position="566"/>
        <end position="585"/>
    </location>
</feature>
<keyword evidence="1" id="KW-0812">Transmembrane</keyword>
<dbReference type="PANTHER" id="PTHR37464">
    <property type="entry name" value="BLL2463 PROTEIN"/>
    <property type="match status" value="1"/>
</dbReference>
<evidence type="ECO:0000313" key="3">
    <source>
        <dbReference type="EMBL" id="WAA13629.1"/>
    </source>
</evidence>
<keyword evidence="4" id="KW-1185">Reference proteome</keyword>
<feature type="transmembrane region" description="Helical" evidence="1">
    <location>
        <begin position="6"/>
        <end position="24"/>
    </location>
</feature>
<evidence type="ECO:0000259" key="2">
    <source>
        <dbReference type="PROSITE" id="PS50234"/>
    </source>
</evidence>
<dbReference type="Proteomes" id="UP001164726">
    <property type="component" value="Chromosome"/>
</dbReference>
<reference evidence="3" key="1">
    <citation type="submission" date="2022-09" db="EMBL/GenBank/DDBJ databases">
        <title>Complete Genomes of Fervidibacillus albus and Fervidibacillus halotolerans isolated from tidal flat sediments.</title>
        <authorList>
            <person name="Kwon K.K."/>
            <person name="Yang S.-H."/>
            <person name="Park M.J."/>
            <person name="Oh H.-M."/>
        </authorList>
    </citation>
    <scope>NUCLEOTIDE SEQUENCE</scope>
    <source>
        <strain evidence="3">MEBiC13594</strain>
    </source>
</reference>
<protein>
    <submittedName>
        <fullName evidence="3">BatA and WFA domain-containing protein</fullName>
    </submittedName>
</protein>
<dbReference type="Pfam" id="PF13519">
    <property type="entry name" value="VWA_2"/>
    <property type="match status" value="1"/>
</dbReference>
<organism evidence="3 4">
    <name type="scientific">Fervidibacillus halotolerans</name>
    <dbReference type="NCBI Taxonomy" id="2980027"/>
    <lineage>
        <taxon>Bacteria</taxon>
        <taxon>Bacillati</taxon>
        <taxon>Bacillota</taxon>
        <taxon>Bacilli</taxon>
        <taxon>Bacillales</taxon>
        <taxon>Bacillaceae</taxon>
        <taxon>Fervidibacillus</taxon>
    </lineage>
</organism>
<evidence type="ECO:0000313" key="4">
    <source>
        <dbReference type="Proteomes" id="UP001164726"/>
    </source>
</evidence>
<dbReference type="Pfam" id="PF07584">
    <property type="entry name" value="BatA"/>
    <property type="match status" value="1"/>
</dbReference>
<dbReference type="InterPro" id="IPR002035">
    <property type="entry name" value="VWF_A"/>
</dbReference>
<name>A0A9E8M3A8_9BACI</name>
<dbReference type="PANTHER" id="PTHR37464:SF1">
    <property type="entry name" value="BLL2463 PROTEIN"/>
    <property type="match status" value="1"/>
</dbReference>
<dbReference type="CDD" id="cd00198">
    <property type="entry name" value="vWFA"/>
    <property type="match status" value="1"/>
</dbReference>
<dbReference type="KEGG" id="fhl:OE105_05880"/>
<proteinExistence type="predicted"/>
<dbReference type="InterPro" id="IPR024163">
    <property type="entry name" value="Aerotolerance_reg_N"/>
</dbReference>
<feature type="transmembrane region" description="Helical" evidence="1">
    <location>
        <begin position="59"/>
        <end position="80"/>
    </location>
</feature>
<gene>
    <name evidence="3" type="ORF">OE105_05880</name>
</gene>
<keyword evidence="1" id="KW-0472">Membrane</keyword>
<accession>A0A9E8M3A8</accession>
<dbReference type="RefSeq" id="WP_275421815.1">
    <property type="nucleotide sequence ID" value="NZ_CP106877.1"/>
</dbReference>
<dbReference type="Gene3D" id="3.40.50.410">
    <property type="entry name" value="von Willebrand factor, type A domain"/>
    <property type="match status" value="1"/>
</dbReference>
<dbReference type="InterPro" id="IPR036465">
    <property type="entry name" value="vWFA_dom_sf"/>
</dbReference>
<dbReference type="SUPFAM" id="SSF53300">
    <property type="entry name" value="vWA-like"/>
    <property type="match status" value="1"/>
</dbReference>
<feature type="domain" description="VWFA" evidence="2">
    <location>
        <begin position="89"/>
        <end position="201"/>
    </location>
</feature>
<evidence type="ECO:0000256" key="1">
    <source>
        <dbReference type="SAM" id="Phobius"/>
    </source>
</evidence>
<dbReference type="EMBL" id="CP106877">
    <property type="protein sequence ID" value="WAA13629.1"/>
    <property type="molecule type" value="Genomic_DNA"/>
</dbReference>
<dbReference type="PROSITE" id="PS50234">
    <property type="entry name" value="VWFA"/>
    <property type="match status" value="1"/>
</dbReference>
<keyword evidence="1" id="KW-1133">Transmembrane helix</keyword>
<sequence length="589" mass="67830">MGFLNPYMFALITLIGLFVLFYFFRKQYEKKVIPSNMIWIQVMKEREASRFFQKWQNHLLFWLQLLSLLFLMFALMRPYLTVEREKGEEFIFIVDTSATMLANHGSKTVFDRHKEEMLSILDQLHEQEVTIITAGSNPEIQLWKESDRKKIKDAIEGLSVTYEHENIAQALRLARAMLANEKGAIHLFSDGVKWEEVTKIINDRYVVVHNSQEDVINVSLRSFVVGSMFDKVKGIAVLKNDSDVKREATFSVKGEKGILFQKTVVLSPDSEMLIPIDSLPKQSFYYGIVDVEDEYVPDNFSTALFHQNTQPVYVHGNISPFFVRGLESIGVDVYHLDDQQTAPHEKGIVATDLSSIEDDYGIGYFLFESTTENLEPVLGSIKQVDDPLLNYVDMRNVHISKSRSSSPFNELESIVSVGDRPLIQKGMLDGIPTVAFLFPIEQTDWPMHPNFPIFLYNSYEWLVQQSKPMEYFQPGEKKWLNFESELVEVFSIDGKNLYTVQTNREAFQAPFEPGIYQAISGHQIYYFSVLIDEQEKKVSSEKSFTLNDSLLDGTTGEKQQVGTNSLWFPLALFALLILFVEWEVFRRNA</sequence>